<dbReference type="EC" id="3.1.4.-" evidence="4"/>
<dbReference type="NCBIfam" id="TIGR00040">
    <property type="entry name" value="yfcE"/>
    <property type="match status" value="1"/>
</dbReference>
<evidence type="ECO:0000313" key="6">
    <source>
        <dbReference type="EMBL" id="QED29610.1"/>
    </source>
</evidence>
<accession>A0A5B8XVG4</accession>
<dbReference type="InterPro" id="IPR000979">
    <property type="entry name" value="Phosphodiesterase_MJ0936/Vps29"/>
</dbReference>
<dbReference type="InterPro" id="IPR020935">
    <property type="entry name" value="PdiEstase_YfcE_CS"/>
</dbReference>
<protein>
    <recommendedName>
        <fullName evidence="4">Phosphoesterase</fullName>
        <ecNumber evidence="4">3.1.4.-</ecNumber>
    </recommendedName>
</protein>
<comment type="cofactor">
    <cofactor evidence="4">
        <name>a divalent metal cation</name>
        <dbReference type="ChEBI" id="CHEBI:60240"/>
    </cofactor>
</comment>
<dbReference type="AlphaFoldDB" id="A0A5B8XVG4"/>
<evidence type="ECO:0000256" key="3">
    <source>
        <dbReference type="ARBA" id="ARBA00022801"/>
    </source>
</evidence>
<proteinExistence type="inferred from homology"/>
<keyword evidence="3" id="KW-0378">Hydrolase</keyword>
<dbReference type="GO" id="GO:0046872">
    <property type="term" value="F:metal ion binding"/>
    <property type="evidence" value="ECO:0007669"/>
    <property type="project" value="UniProtKB-KW"/>
</dbReference>
<dbReference type="EMBL" id="CP042467">
    <property type="protein sequence ID" value="QED29610.1"/>
    <property type="molecule type" value="Genomic_DNA"/>
</dbReference>
<evidence type="ECO:0000313" key="7">
    <source>
        <dbReference type="Proteomes" id="UP000321595"/>
    </source>
</evidence>
<evidence type="ECO:0000256" key="4">
    <source>
        <dbReference type="RuleBase" id="RU362039"/>
    </source>
</evidence>
<evidence type="ECO:0000259" key="5">
    <source>
        <dbReference type="Pfam" id="PF12850"/>
    </source>
</evidence>
<dbReference type="Gene3D" id="3.60.21.10">
    <property type="match status" value="1"/>
</dbReference>
<reference evidence="6 7" key="1">
    <citation type="submission" date="2019-08" db="EMBL/GenBank/DDBJ databases">
        <authorList>
            <person name="Liang Q."/>
        </authorList>
    </citation>
    <scope>NUCLEOTIDE SEQUENCE [LARGE SCALE GENOMIC DNA]</scope>
    <source>
        <strain evidence="6 7">V1718</strain>
    </source>
</reference>
<dbReference type="KEGG" id="bbae:FRD01_20700"/>
<keyword evidence="7" id="KW-1185">Reference proteome</keyword>
<dbReference type="OrthoDB" id="9785951at2"/>
<organism evidence="6 7">
    <name type="scientific">Microvenator marinus</name>
    <dbReference type="NCBI Taxonomy" id="2600177"/>
    <lineage>
        <taxon>Bacteria</taxon>
        <taxon>Deltaproteobacteria</taxon>
        <taxon>Bradymonadales</taxon>
        <taxon>Microvenatoraceae</taxon>
        <taxon>Microvenator</taxon>
    </lineage>
</organism>
<keyword evidence="2 4" id="KW-0479">Metal-binding</keyword>
<sequence length="165" mass="17983">MKKIGLISDTHGWVHPHIHQAFADMDFIVHAGDIGKPEVLEELERIAPVKAVKGNIDGGELRFLPLELVEEVEGLRLGVLHIAGNPKNPNRDARSFIAREKLDVIVVGHSHIPVVARFSETLWINPGAAGKSGFHLERFAAILEVDSGEVLGMSRVLLGARGEKA</sequence>
<name>A0A5B8XVG4_9DELT</name>
<dbReference type="Pfam" id="PF12850">
    <property type="entry name" value="Metallophos_2"/>
    <property type="match status" value="1"/>
</dbReference>
<evidence type="ECO:0000256" key="1">
    <source>
        <dbReference type="ARBA" id="ARBA00008950"/>
    </source>
</evidence>
<comment type="similarity">
    <text evidence="1 4">Belongs to the metallophosphoesterase superfamily. YfcE family.</text>
</comment>
<dbReference type="GO" id="GO:0016787">
    <property type="term" value="F:hydrolase activity"/>
    <property type="evidence" value="ECO:0007669"/>
    <property type="project" value="UniProtKB-UniRule"/>
</dbReference>
<dbReference type="RefSeq" id="WP_146962843.1">
    <property type="nucleotide sequence ID" value="NZ_CP042467.1"/>
</dbReference>
<dbReference type="SUPFAM" id="SSF56300">
    <property type="entry name" value="Metallo-dependent phosphatases"/>
    <property type="match status" value="1"/>
</dbReference>
<dbReference type="PROSITE" id="PS01269">
    <property type="entry name" value="UPF0025"/>
    <property type="match status" value="1"/>
</dbReference>
<dbReference type="InterPro" id="IPR029052">
    <property type="entry name" value="Metallo-depent_PP-like"/>
</dbReference>
<dbReference type="InterPro" id="IPR024654">
    <property type="entry name" value="Calcineurin-like_PHP_lpxH"/>
</dbReference>
<dbReference type="PANTHER" id="PTHR11124">
    <property type="entry name" value="VACUOLAR SORTING PROTEIN VPS29"/>
    <property type="match status" value="1"/>
</dbReference>
<dbReference type="Proteomes" id="UP000321595">
    <property type="component" value="Chromosome"/>
</dbReference>
<evidence type="ECO:0000256" key="2">
    <source>
        <dbReference type="ARBA" id="ARBA00022723"/>
    </source>
</evidence>
<gene>
    <name evidence="6" type="ORF">FRD01_20700</name>
</gene>
<feature type="domain" description="Calcineurin-like phosphoesterase" evidence="5">
    <location>
        <begin position="3"/>
        <end position="147"/>
    </location>
</feature>